<dbReference type="EMBL" id="CP071872">
    <property type="protein sequence ID" value="UNM15590.1"/>
    <property type="molecule type" value="Genomic_DNA"/>
</dbReference>
<sequence length="55" mass="5693">MTAFPVARSTVERGGAPSVSSSRRTSADCRSFSSACLPGEKLACSCSNPVADTWP</sequence>
<gene>
    <name evidence="2" type="ORF">J4032_32715</name>
</gene>
<evidence type="ECO:0000313" key="3">
    <source>
        <dbReference type="Proteomes" id="UP000828924"/>
    </source>
</evidence>
<protein>
    <submittedName>
        <fullName evidence="2">Uncharacterized protein</fullName>
    </submittedName>
</protein>
<keyword evidence="3" id="KW-1185">Reference proteome</keyword>
<proteinExistence type="predicted"/>
<reference evidence="2 3" key="1">
    <citation type="submission" date="2021-03" db="EMBL/GenBank/DDBJ databases">
        <title>Complete genome of Streptomyces formicae strain 1H-GS9 (DSM 100524).</title>
        <authorList>
            <person name="Atanasov K.E."/>
            <person name="Altabella T."/>
            <person name="Ferrer A."/>
        </authorList>
    </citation>
    <scope>NUCLEOTIDE SEQUENCE [LARGE SCALE GENOMIC DNA]</scope>
    <source>
        <strain evidence="2 3">1H-GS9</strain>
    </source>
</reference>
<dbReference type="Proteomes" id="UP000828924">
    <property type="component" value="Chromosome"/>
</dbReference>
<evidence type="ECO:0000256" key="1">
    <source>
        <dbReference type="SAM" id="MobiDB-lite"/>
    </source>
</evidence>
<name>A0ABY3WYH5_9ACTN</name>
<feature type="region of interest" description="Disordered" evidence="1">
    <location>
        <begin position="1"/>
        <end position="27"/>
    </location>
</feature>
<evidence type="ECO:0000313" key="2">
    <source>
        <dbReference type="EMBL" id="UNM15590.1"/>
    </source>
</evidence>
<accession>A0ABY3WYH5</accession>
<organism evidence="2 3">
    <name type="scientific">Streptomyces formicae</name>
    <dbReference type="NCBI Taxonomy" id="1616117"/>
    <lineage>
        <taxon>Bacteria</taxon>
        <taxon>Bacillati</taxon>
        <taxon>Actinomycetota</taxon>
        <taxon>Actinomycetes</taxon>
        <taxon>Kitasatosporales</taxon>
        <taxon>Streptomycetaceae</taxon>
        <taxon>Streptomyces</taxon>
    </lineage>
</organism>